<proteinExistence type="predicted"/>
<dbReference type="PANTHER" id="PTHR10913:SF45">
    <property type="entry name" value="FOLLISTATIN, ISOFORM A-RELATED"/>
    <property type="match status" value="1"/>
</dbReference>
<dbReference type="AlphaFoldDB" id="A7T964"/>
<feature type="domain" description="Kazal-like" evidence="4">
    <location>
        <begin position="109"/>
        <end position="146"/>
    </location>
</feature>
<dbReference type="OMA" id="YEYADEC"/>
<evidence type="ECO:0000259" key="4">
    <source>
        <dbReference type="PROSITE" id="PS51465"/>
    </source>
</evidence>
<dbReference type="InterPro" id="IPR050653">
    <property type="entry name" value="Prot_Inhib_GrowthFact_Antg"/>
</dbReference>
<dbReference type="GO" id="GO:0030154">
    <property type="term" value="P:cell differentiation"/>
    <property type="evidence" value="ECO:0000318"/>
    <property type="project" value="GO_Central"/>
</dbReference>
<keyword evidence="1" id="KW-0646">Protease inhibitor</keyword>
<evidence type="ECO:0000313" key="5">
    <source>
        <dbReference type="EMBL" id="EDO27467.1"/>
    </source>
</evidence>
<dbReference type="HOGENOM" id="CLU_057241_3_1_1"/>
<feature type="domain" description="Kazal-like" evidence="4">
    <location>
        <begin position="1"/>
        <end position="50"/>
    </location>
</feature>
<dbReference type="eggNOG" id="KOG3649">
    <property type="taxonomic scope" value="Eukaryota"/>
</dbReference>
<keyword evidence="3" id="KW-1015">Disulfide bond</keyword>
<feature type="non-terminal residue" evidence="5">
    <location>
        <position position="188"/>
    </location>
</feature>
<evidence type="ECO:0000256" key="3">
    <source>
        <dbReference type="ARBA" id="ARBA00023157"/>
    </source>
</evidence>
<dbReference type="InParanoid" id="A7T964"/>
<dbReference type="PROSITE" id="PS51465">
    <property type="entry name" value="KAZAL_2"/>
    <property type="match status" value="4"/>
</dbReference>
<name>A7T964_NEMVE</name>
<dbReference type="PhylomeDB" id="A7T964"/>
<dbReference type="SUPFAM" id="SSF100895">
    <property type="entry name" value="Kazal-type serine protease inhibitors"/>
    <property type="match status" value="4"/>
</dbReference>
<dbReference type="CDD" id="cd00104">
    <property type="entry name" value="KAZAL_FS"/>
    <property type="match status" value="4"/>
</dbReference>
<evidence type="ECO:0000313" key="6">
    <source>
        <dbReference type="Proteomes" id="UP000001593"/>
    </source>
</evidence>
<keyword evidence="2" id="KW-0722">Serine protease inhibitor</keyword>
<dbReference type="PANTHER" id="PTHR10913">
    <property type="entry name" value="FOLLISTATIN-RELATED"/>
    <property type="match status" value="1"/>
</dbReference>
<gene>
    <name evidence="5" type="ORF">NEMVEDRAFT_v1g44446</name>
</gene>
<dbReference type="Proteomes" id="UP000001593">
    <property type="component" value="Unassembled WGS sequence"/>
</dbReference>
<dbReference type="FunFam" id="3.30.60.30:FF:000049">
    <property type="entry name" value="Predicted protein"/>
    <property type="match status" value="2"/>
</dbReference>
<sequence length="188" mass="20610">ACVCQSGCSKILKRVRGSDGKIYDNECLLKLAACTTNKRIILEAFLGPLQDDGKPSCVCPPKCEKVYDPVYGSDGKNYDNECELKRAACTTNKRIILAGIQDDGKPACVCPPKCEKVYDPVYGSDGKNYDNECELKRAACTTNKRIILAGRGRVPCVCPPKCEKVYDPVYGSDGKNYDNECELKRAAC</sequence>
<evidence type="ECO:0000256" key="1">
    <source>
        <dbReference type="ARBA" id="ARBA00022690"/>
    </source>
</evidence>
<dbReference type="Pfam" id="PF07648">
    <property type="entry name" value="Kazal_2"/>
    <property type="match status" value="3"/>
</dbReference>
<dbReference type="GO" id="GO:0005576">
    <property type="term" value="C:extracellular region"/>
    <property type="evidence" value="ECO:0000318"/>
    <property type="project" value="GO_Central"/>
</dbReference>
<reference evidence="5 6" key="1">
    <citation type="journal article" date="2007" name="Science">
        <title>Sea anemone genome reveals ancestral eumetazoan gene repertoire and genomic organization.</title>
        <authorList>
            <person name="Putnam N.H."/>
            <person name="Srivastava M."/>
            <person name="Hellsten U."/>
            <person name="Dirks B."/>
            <person name="Chapman J."/>
            <person name="Salamov A."/>
            <person name="Terry A."/>
            <person name="Shapiro H."/>
            <person name="Lindquist E."/>
            <person name="Kapitonov V.V."/>
            <person name="Jurka J."/>
            <person name="Genikhovich G."/>
            <person name="Grigoriev I.V."/>
            <person name="Lucas S.M."/>
            <person name="Steele R.E."/>
            <person name="Finnerty J.R."/>
            <person name="Technau U."/>
            <person name="Martindale M.Q."/>
            <person name="Rokhsar D.S."/>
        </authorList>
    </citation>
    <scope>NUCLEOTIDE SEQUENCE [LARGE SCALE GENOMIC DNA]</scope>
    <source>
        <strain evidence="6">CH2 X CH6</strain>
    </source>
</reference>
<feature type="non-terminal residue" evidence="5">
    <location>
        <position position="1"/>
    </location>
</feature>
<dbReference type="Pfam" id="PF00050">
    <property type="entry name" value="Kazal_1"/>
    <property type="match status" value="1"/>
</dbReference>
<keyword evidence="6" id="KW-1185">Reference proteome</keyword>
<dbReference type="FunFam" id="3.30.60.30:FF:000119">
    <property type="entry name" value="Predicted protein"/>
    <property type="match status" value="1"/>
</dbReference>
<dbReference type="SMART" id="SM00280">
    <property type="entry name" value="KAZAL"/>
    <property type="match status" value="4"/>
</dbReference>
<protein>
    <recommendedName>
        <fullName evidence="4">Kazal-like domain-containing protein</fullName>
    </recommendedName>
</protein>
<accession>A7T964</accession>
<feature type="domain" description="Kazal-like" evidence="4">
    <location>
        <begin position="51"/>
        <end position="107"/>
    </location>
</feature>
<dbReference type="InterPro" id="IPR002350">
    <property type="entry name" value="Kazal_dom"/>
</dbReference>
<dbReference type="Gene3D" id="3.30.60.30">
    <property type="match status" value="4"/>
</dbReference>
<dbReference type="EMBL" id="DS473135">
    <property type="protein sequence ID" value="EDO27467.1"/>
    <property type="molecule type" value="Genomic_DNA"/>
</dbReference>
<feature type="domain" description="Kazal-like" evidence="4">
    <location>
        <begin position="150"/>
        <end position="188"/>
    </location>
</feature>
<evidence type="ECO:0000256" key="2">
    <source>
        <dbReference type="ARBA" id="ARBA00022900"/>
    </source>
</evidence>
<dbReference type="InterPro" id="IPR036058">
    <property type="entry name" value="Kazal_dom_sf"/>
</dbReference>
<organism evidence="5 6">
    <name type="scientific">Nematostella vectensis</name>
    <name type="common">Starlet sea anemone</name>
    <dbReference type="NCBI Taxonomy" id="45351"/>
    <lineage>
        <taxon>Eukaryota</taxon>
        <taxon>Metazoa</taxon>
        <taxon>Cnidaria</taxon>
        <taxon>Anthozoa</taxon>
        <taxon>Hexacorallia</taxon>
        <taxon>Actiniaria</taxon>
        <taxon>Edwardsiidae</taxon>
        <taxon>Nematostella</taxon>
    </lineage>
</organism>